<dbReference type="eggNOG" id="COG2070">
    <property type="taxonomic scope" value="Bacteria"/>
</dbReference>
<accession>G0J1X5</accession>
<evidence type="ECO:0000313" key="1">
    <source>
        <dbReference type="EMBL" id="AEL23981.1"/>
    </source>
</evidence>
<dbReference type="OrthoDB" id="9811599at2"/>
<dbReference type="HOGENOM" id="CLU_459141_0_0_10"/>
<dbReference type="KEGG" id="cmr:Cycma_0198"/>
<dbReference type="RefSeq" id="WP_014018280.1">
    <property type="nucleotide sequence ID" value="NC_015914.1"/>
</dbReference>
<reference evidence="2" key="1">
    <citation type="submission" date="2011-07" db="EMBL/GenBank/DDBJ databases">
        <title>The complete genome of Cyclobacterium marinum DSM 745.</title>
        <authorList>
            <person name="Lucas S."/>
            <person name="Han J."/>
            <person name="Lapidus A."/>
            <person name="Bruce D."/>
            <person name="Goodwin L."/>
            <person name="Pitluck S."/>
            <person name="Peters L."/>
            <person name="Kyrpides N."/>
            <person name="Mavromatis K."/>
            <person name="Ivanova N."/>
            <person name="Ovchinnikova G."/>
            <person name="Chertkov O."/>
            <person name="Detter J.C."/>
            <person name="Tapia R."/>
            <person name="Han C."/>
            <person name="Land M."/>
            <person name="Hauser L."/>
            <person name="Markowitz V."/>
            <person name="Cheng J.-F."/>
            <person name="Hugenholtz P."/>
            <person name="Woyke T."/>
            <person name="Wu D."/>
            <person name="Tindall B."/>
            <person name="Schuetze A."/>
            <person name="Brambilla E."/>
            <person name="Klenk H.-P."/>
            <person name="Eisen J.A."/>
        </authorList>
    </citation>
    <scope>NUCLEOTIDE SEQUENCE [LARGE SCALE GENOMIC DNA]</scope>
    <source>
        <strain evidence="2">ATCC 25205 / DSM 745 / LMG 13164 / NCIMB 1802</strain>
    </source>
</reference>
<name>G0J1X5_CYCMS</name>
<dbReference type="STRING" id="880070.Cycma_0198"/>
<protein>
    <submittedName>
        <fullName evidence="1">Uncharacterized protein</fullName>
    </submittedName>
</protein>
<evidence type="ECO:0000313" key="2">
    <source>
        <dbReference type="Proteomes" id="UP000001635"/>
    </source>
</evidence>
<organism evidence="1 2">
    <name type="scientific">Cyclobacterium marinum (strain ATCC 25205 / DSM 745 / LMG 13164 / NCIMB 1802)</name>
    <name type="common">Flectobacillus marinus</name>
    <dbReference type="NCBI Taxonomy" id="880070"/>
    <lineage>
        <taxon>Bacteria</taxon>
        <taxon>Pseudomonadati</taxon>
        <taxon>Bacteroidota</taxon>
        <taxon>Cytophagia</taxon>
        <taxon>Cytophagales</taxon>
        <taxon>Cyclobacteriaceae</taxon>
        <taxon>Cyclobacterium</taxon>
    </lineage>
</organism>
<keyword evidence="2" id="KW-1185">Reference proteome</keyword>
<gene>
    <name evidence="1" type="ordered locus">Cycma_0198</name>
</gene>
<sequence length="587" mass="66012">MPQIHNFHIPVMGLGFTVDTPLKVARFGISSVVSIMDDQLLEDMRCHYLHDTQFEPISQKDHDSRAKRIKAYLNFLQSTVDQQIVGLKSQNFGEGQEIDKYFDLLPTDHPLSSLYLNMKLATGDERLNLQQVLREAIEPGSIDVNIMTKVDKLNYDKEGKVLPREYSDALLALKGFAESNVRGGVVFSAGMNPALYGYAEQFEDFFPDENGHIKKPIILKVSDYRSALVQGKFLAKKGLWVDEYRIESGLNCGGHAFATDGFLAGPILDQFKSNRENLRNEVFTICQTALDKKNRPLLTSSVKPRITYQGGIGNSDENRMLLEKYELDGTGWGSPFLLVPEATSVDEGTFEKLLKAKKSDFYLSRASPLGVPFNNLRTSTAEAQRKERIAKGRPGSPCYKKLLSSNVEFTDKPICTASRQYQNLKIKQRDAGEISNAELNEVLEKDCLCEGLGAPALLSVGETPRRNLNAVTICPGPNLAYFKGIFSLKEMVDHIYGKVSLSLDPERPHVFVKELQLYIKHLKADIENAMPENGKKVEVYINKFKKNLSEGIAYYQEFKDSWSKENSLVLERVKAQLAEMKLNLQLA</sequence>
<proteinExistence type="predicted"/>
<dbReference type="Proteomes" id="UP000001635">
    <property type="component" value="Chromosome"/>
</dbReference>
<dbReference type="AlphaFoldDB" id="G0J1X5"/>
<dbReference type="EMBL" id="CP002955">
    <property type="protein sequence ID" value="AEL23981.1"/>
    <property type="molecule type" value="Genomic_DNA"/>
</dbReference>